<dbReference type="Proteomes" id="UP000624244">
    <property type="component" value="Unassembled WGS sequence"/>
</dbReference>
<dbReference type="PANTHER" id="PTHR35395:SF1">
    <property type="entry name" value="DUF6536 DOMAIN-CONTAINING PROTEIN"/>
    <property type="match status" value="1"/>
</dbReference>
<dbReference type="InterPro" id="IPR046623">
    <property type="entry name" value="DUF6536"/>
</dbReference>
<keyword evidence="1" id="KW-0812">Transmembrane</keyword>
<feature type="domain" description="DUF6536" evidence="2">
    <location>
        <begin position="1"/>
        <end position="98"/>
    </location>
</feature>
<gene>
    <name evidence="3" type="ORF">GGP41_004180</name>
</gene>
<accession>A0A8H6DXA7</accession>
<reference evidence="3" key="1">
    <citation type="submission" date="2019-11" db="EMBL/GenBank/DDBJ databases">
        <title>Bipolaris sorokiniana Genome sequencing.</title>
        <authorList>
            <person name="Wang H."/>
        </authorList>
    </citation>
    <scope>NUCLEOTIDE SEQUENCE</scope>
</reference>
<feature type="transmembrane region" description="Helical" evidence="1">
    <location>
        <begin position="63"/>
        <end position="85"/>
    </location>
</feature>
<sequence>MNIWVHLAISIVSTLLLSASNYLVQVLAAPNREEIDRAHTHRQWLHITIPNVRKLRYIRSGRAIIYSFLFLSPVLLHLFFNLVVFTNLQANEYFVVPTTAGCINGGKNNFENFRGIEGDGNRTRLPGLESYRINLTDTITIRNGNIIRKYQNASVEECFNKFNSHYVSDVGNVYLVQDQPAVVRNSTGWLLFRHKGGAFEWAHGDTQRARELESKKKDYSSQTYNYTHRAHIHQISGVVNVTQAVAISSVVRDAENEFDLPRDRAKWKPYGGELEYCLIGRVGEVGKLEFSFCITIIIISANLVKIVCITFTAFKFRDHTALVTIGDAIASFLDSPDLTTHGRCLQPKD</sequence>
<organism evidence="3 4">
    <name type="scientific">Cochliobolus sativus</name>
    <name type="common">Common root rot and spot blotch fungus</name>
    <name type="synonym">Bipolaris sorokiniana</name>
    <dbReference type="NCBI Taxonomy" id="45130"/>
    <lineage>
        <taxon>Eukaryota</taxon>
        <taxon>Fungi</taxon>
        <taxon>Dikarya</taxon>
        <taxon>Ascomycota</taxon>
        <taxon>Pezizomycotina</taxon>
        <taxon>Dothideomycetes</taxon>
        <taxon>Pleosporomycetidae</taxon>
        <taxon>Pleosporales</taxon>
        <taxon>Pleosporineae</taxon>
        <taxon>Pleosporaceae</taxon>
        <taxon>Bipolaris</taxon>
    </lineage>
</organism>
<keyword evidence="1" id="KW-0472">Membrane</keyword>
<feature type="transmembrane region" description="Helical" evidence="1">
    <location>
        <begin position="6"/>
        <end position="24"/>
    </location>
</feature>
<evidence type="ECO:0000259" key="2">
    <source>
        <dbReference type="Pfam" id="PF20163"/>
    </source>
</evidence>
<keyword evidence="1" id="KW-1133">Transmembrane helix</keyword>
<proteinExistence type="predicted"/>
<evidence type="ECO:0000313" key="4">
    <source>
        <dbReference type="Proteomes" id="UP000624244"/>
    </source>
</evidence>
<comment type="caution">
    <text evidence="3">The sequence shown here is derived from an EMBL/GenBank/DDBJ whole genome shotgun (WGS) entry which is preliminary data.</text>
</comment>
<protein>
    <recommendedName>
        <fullName evidence="2">DUF6536 domain-containing protein</fullName>
    </recommendedName>
</protein>
<dbReference type="Pfam" id="PF20163">
    <property type="entry name" value="DUF6536"/>
    <property type="match status" value="1"/>
</dbReference>
<evidence type="ECO:0000313" key="3">
    <source>
        <dbReference type="EMBL" id="KAF5851402.1"/>
    </source>
</evidence>
<dbReference type="PANTHER" id="PTHR35395">
    <property type="entry name" value="DUF6536 DOMAIN-CONTAINING PROTEIN"/>
    <property type="match status" value="1"/>
</dbReference>
<dbReference type="EMBL" id="WNKQ01000005">
    <property type="protein sequence ID" value="KAF5851402.1"/>
    <property type="molecule type" value="Genomic_DNA"/>
</dbReference>
<evidence type="ECO:0000256" key="1">
    <source>
        <dbReference type="SAM" id="Phobius"/>
    </source>
</evidence>
<name>A0A8H6DXA7_COCSA</name>
<dbReference type="AlphaFoldDB" id="A0A8H6DXA7"/>